<evidence type="ECO:0000313" key="3">
    <source>
        <dbReference type="EMBL" id="TBU62528.1"/>
    </source>
</evidence>
<feature type="transmembrane region" description="Helical" evidence="1">
    <location>
        <begin position="120"/>
        <end position="143"/>
    </location>
</feature>
<gene>
    <name evidence="3" type="ORF">BD310DRAFT_55421</name>
</gene>
<protein>
    <recommendedName>
        <fullName evidence="2">DUF6535 domain-containing protein</fullName>
    </recommendedName>
</protein>
<evidence type="ECO:0000259" key="2">
    <source>
        <dbReference type="Pfam" id="PF20153"/>
    </source>
</evidence>
<organism evidence="3 4">
    <name type="scientific">Dichomitus squalens</name>
    <dbReference type="NCBI Taxonomy" id="114155"/>
    <lineage>
        <taxon>Eukaryota</taxon>
        <taxon>Fungi</taxon>
        <taxon>Dikarya</taxon>
        <taxon>Basidiomycota</taxon>
        <taxon>Agaricomycotina</taxon>
        <taxon>Agaricomycetes</taxon>
        <taxon>Polyporales</taxon>
        <taxon>Polyporaceae</taxon>
        <taxon>Dichomitus</taxon>
    </lineage>
</organism>
<dbReference type="AlphaFoldDB" id="A0A4V2K957"/>
<evidence type="ECO:0000256" key="1">
    <source>
        <dbReference type="SAM" id="Phobius"/>
    </source>
</evidence>
<feature type="domain" description="DUF6535" evidence="2">
    <location>
        <begin position="22"/>
        <end position="205"/>
    </location>
</feature>
<accession>A0A4V2K957</accession>
<proteinExistence type="predicted"/>
<dbReference type="Pfam" id="PF20153">
    <property type="entry name" value="DUF6535"/>
    <property type="match status" value="1"/>
</dbReference>
<keyword evidence="1" id="KW-0472">Membrane</keyword>
<dbReference type="EMBL" id="ML145093">
    <property type="protein sequence ID" value="TBU62528.1"/>
    <property type="molecule type" value="Genomic_DNA"/>
</dbReference>
<dbReference type="InterPro" id="IPR045338">
    <property type="entry name" value="DUF6535"/>
</dbReference>
<keyword evidence="4" id="KW-1185">Reference proteome</keyword>
<sequence length="531" mass="59681">MALPSIPDVKSPFTEEQTAKAWDECAQILQSHSDQMIARWKAEIDMLLVFAGLFSAVLTAFNVQSYVLLQPDTTGASLLVLTQISTQLSSFTATPTAINSTRPAFVLPPDSSFKPPPSAVWINALWFSSLICTLSASSLAIMVKQWLHQYDEGLSGTSRNVTRLRQYRYGNLLKWRIVGIIALIPVLLQASLALFLAGLVILLWTIHPAVATVISVLAGLLLLFIIFSTVIPTFRADCPYQSPQALSIYIASQFVARIMARMASILSVKVACLLEPLEIRHGWRFAVQLRGRCDRMSRWLSTWLAARSKIRWWRAREQARTRSMLDEIDEGLAIKAYELTLDDAFLNMSVTPCIWRLDPGHVVRCSNTIIRIRTGIDIPLPDSTVTWRPILPFILAVGLKMTQAIDDSLVHRAIVFDLLPPMLFSFLDGSADTPLGQQFLHTMSSFVLRGVNSSALWCLLRYLARETNKDMHIEWHVFLQGDSASGQHNNTFSPYLQWLLPYRKIPCNGSNLANLRCQKMRYVTPFPAFAL</sequence>
<reference evidence="3 4" key="1">
    <citation type="submission" date="2019-01" db="EMBL/GenBank/DDBJ databases">
        <title>Draft genome sequences of three monokaryotic isolates of the white-rot basidiomycete fungus Dichomitus squalens.</title>
        <authorList>
            <consortium name="DOE Joint Genome Institute"/>
            <person name="Lopez S.C."/>
            <person name="Andreopoulos B."/>
            <person name="Pangilinan J."/>
            <person name="Lipzen A."/>
            <person name="Riley R."/>
            <person name="Ahrendt S."/>
            <person name="Ng V."/>
            <person name="Barry K."/>
            <person name="Daum C."/>
            <person name="Grigoriev I.V."/>
            <person name="Hilden K.S."/>
            <person name="Makela M.R."/>
            <person name="de Vries R.P."/>
        </authorList>
    </citation>
    <scope>NUCLEOTIDE SEQUENCE [LARGE SCALE GENOMIC DNA]</scope>
    <source>
        <strain evidence="3 4">CBS 464.89</strain>
    </source>
</reference>
<dbReference type="Proteomes" id="UP000292082">
    <property type="component" value="Unassembled WGS sequence"/>
</dbReference>
<keyword evidence="1" id="KW-0812">Transmembrane</keyword>
<evidence type="ECO:0000313" key="4">
    <source>
        <dbReference type="Proteomes" id="UP000292082"/>
    </source>
</evidence>
<feature type="transmembrane region" description="Helical" evidence="1">
    <location>
        <begin position="46"/>
        <end position="69"/>
    </location>
</feature>
<name>A0A4V2K957_9APHY</name>
<feature type="transmembrane region" description="Helical" evidence="1">
    <location>
        <begin position="210"/>
        <end position="234"/>
    </location>
</feature>
<feature type="transmembrane region" description="Helical" evidence="1">
    <location>
        <begin position="177"/>
        <end position="204"/>
    </location>
</feature>
<keyword evidence="1" id="KW-1133">Transmembrane helix</keyword>